<dbReference type="HAMAP" id="MF_01924">
    <property type="entry name" value="A_A_dipeptidase"/>
    <property type="match status" value="1"/>
</dbReference>
<dbReference type="GO" id="GO:0071555">
    <property type="term" value="P:cell wall organization"/>
    <property type="evidence" value="ECO:0007669"/>
    <property type="project" value="UniProtKB-KW"/>
</dbReference>
<dbReference type="InterPro" id="IPR009045">
    <property type="entry name" value="Zn_M74/Hedgehog-like"/>
</dbReference>
<feature type="active site" description="Proton donor/acceptor" evidence="9">
    <location>
        <position position="237"/>
    </location>
</feature>
<dbReference type="SUPFAM" id="SSF55166">
    <property type="entry name" value="Hedgehog/DD-peptidase"/>
    <property type="match status" value="1"/>
</dbReference>
<feature type="binding site" evidence="9">
    <location>
        <position position="150"/>
    </location>
    <ligand>
        <name>Zn(2+)</name>
        <dbReference type="ChEBI" id="CHEBI:29105"/>
        <note>catalytic</note>
    </ligand>
</feature>
<keyword evidence="4 9" id="KW-0378">Hydrolase</keyword>
<organism evidence="12 13">
    <name type="scientific">Chelatococcus reniformis</name>
    <dbReference type="NCBI Taxonomy" id="1494448"/>
    <lineage>
        <taxon>Bacteria</taxon>
        <taxon>Pseudomonadati</taxon>
        <taxon>Pseudomonadota</taxon>
        <taxon>Alphaproteobacteria</taxon>
        <taxon>Hyphomicrobiales</taxon>
        <taxon>Chelatococcaceae</taxon>
        <taxon>Chelatococcus</taxon>
    </lineage>
</organism>
<dbReference type="GO" id="GO:0008237">
    <property type="term" value="F:metallopeptidase activity"/>
    <property type="evidence" value="ECO:0007669"/>
    <property type="project" value="UniProtKB-KW"/>
</dbReference>
<dbReference type="CDD" id="cd14817">
    <property type="entry name" value="D-Ala-D-Ala_dipeptidase_VanX"/>
    <property type="match status" value="1"/>
</dbReference>
<evidence type="ECO:0000256" key="9">
    <source>
        <dbReference type="HAMAP-Rule" id="MF_01924"/>
    </source>
</evidence>
<comment type="function">
    <text evidence="9 10">Catalyzes hydrolysis of the D-alanyl-D-alanine dipeptide.</text>
</comment>
<keyword evidence="8 10" id="KW-0961">Cell wall biogenesis/degradation</keyword>
<dbReference type="GO" id="GO:0006508">
    <property type="term" value="P:proteolysis"/>
    <property type="evidence" value="ECO:0007669"/>
    <property type="project" value="UniProtKB-KW"/>
</dbReference>
<evidence type="ECO:0000256" key="10">
    <source>
        <dbReference type="PIRNR" id="PIRNR026671"/>
    </source>
</evidence>
<keyword evidence="6 9" id="KW-0224">Dipeptidase</keyword>
<gene>
    <name evidence="9 12" type="primary">ddpX</name>
    <name evidence="12" type="ORF">GCM10010994_48840</name>
</gene>
<feature type="signal peptide" evidence="11">
    <location>
        <begin position="1"/>
        <end position="27"/>
    </location>
</feature>
<evidence type="ECO:0000256" key="2">
    <source>
        <dbReference type="ARBA" id="ARBA00022670"/>
    </source>
</evidence>
<reference evidence="12" key="1">
    <citation type="journal article" date="2014" name="Int. J. Syst. Evol. Microbiol.">
        <title>Complete genome sequence of Corynebacterium casei LMG S-19264T (=DSM 44701T), isolated from a smear-ripened cheese.</title>
        <authorList>
            <consortium name="US DOE Joint Genome Institute (JGI-PGF)"/>
            <person name="Walter F."/>
            <person name="Albersmeier A."/>
            <person name="Kalinowski J."/>
            <person name="Ruckert C."/>
        </authorList>
    </citation>
    <scope>NUCLEOTIDE SEQUENCE</scope>
    <source>
        <strain evidence="12">CGMCC 1.12919</strain>
    </source>
</reference>
<dbReference type="EC" id="3.4.13.22" evidence="9 10"/>
<dbReference type="PANTHER" id="PTHR43126">
    <property type="entry name" value="D-ALANYL-D-ALANINE DIPEPTIDASE"/>
    <property type="match status" value="1"/>
</dbReference>
<protein>
    <recommendedName>
        <fullName evidence="9 10">D-alanyl-D-alanine dipeptidase</fullName>
        <shortName evidence="9 10">D-Ala-D-Ala dipeptidase</shortName>
        <ecNumber evidence="9 10">3.4.13.22</ecNumber>
    </recommendedName>
</protein>
<evidence type="ECO:0000256" key="11">
    <source>
        <dbReference type="SAM" id="SignalP"/>
    </source>
</evidence>
<comment type="caution">
    <text evidence="12">The sequence shown here is derived from an EMBL/GenBank/DDBJ whole genome shotgun (WGS) entry which is preliminary data.</text>
</comment>
<evidence type="ECO:0000256" key="1">
    <source>
        <dbReference type="ARBA" id="ARBA00001362"/>
    </source>
</evidence>
<keyword evidence="5 9" id="KW-0862">Zinc</keyword>
<name>A0A916URT0_9HYPH</name>
<keyword evidence="11" id="KW-0732">Signal</keyword>
<evidence type="ECO:0000256" key="5">
    <source>
        <dbReference type="ARBA" id="ARBA00022833"/>
    </source>
</evidence>
<evidence type="ECO:0000256" key="3">
    <source>
        <dbReference type="ARBA" id="ARBA00022723"/>
    </source>
</evidence>
<evidence type="ECO:0000256" key="6">
    <source>
        <dbReference type="ARBA" id="ARBA00022997"/>
    </source>
</evidence>
<feature type="binding site" evidence="9">
    <location>
        <position position="157"/>
    </location>
    <ligand>
        <name>Zn(2+)</name>
        <dbReference type="ChEBI" id="CHEBI:29105"/>
        <note>catalytic</note>
    </ligand>
</feature>
<accession>A0A916URT0</accession>
<dbReference type="PANTHER" id="PTHR43126:SF1">
    <property type="entry name" value="D-ALANYL-D-ALANINE DIPEPTIDASE"/>
    <property type="match status" value="1"/>
</dbReference>
<keyword evidence="3 9" id="KW-0479">Metal-binding</keyword>
<feature type="chain" id="PRO_5037506013" description="D-alanyl-D-alanine dipeptidase" evidence="11">
    <location>
        <begin position="28"/>
        <end position="260"/>
    </location>
</feature>
<keyword evidence="13" id="KW-1185">Reference proteome</keyword>
<comment type="similarity">
    <text evidence="9 10">Belongs to the peptidase M15D family.</text>
</comment>
<dbReference type="AlphaFoldDB" id="A0A916URT0"/>
<dbReference type="Pfam" id="PF01427">
    <property type="entry name" value="Peptidase_M15"/>
    <property type="match status" value="2"/>
</dbReference>
<feature type="binding site" evidence="9">
    <location>
        <position position="240"/>
    </location>
    <ligand>
        <name>Zn(2+)</name>
        <dbReference type="ChEBI" id="CHEBI:29105"/>
        <note>catalytic</note>
    </ligand>
</feature>
<reference evidence="12" key="2">
    <citation type="submission" date="2020-09" db="EMBL/GenBank/DDBJ databases">
        <authorList>
            <person name="Sun Q."/>
            <person name="Zhou Y."/>
        </authorList>
    </citation>
    <scope>NUCLEOTIDE SEQUENCE</scope>
    <source>
        <strain evidence="12">CGMCC 1.12919</strain>
    </source>
</reference>
<dbReference type="Proteomes" id="UP000637002">
    <property type="component" value="Unassembled WGS sequence"/>
</dbReference>
<evidence type="ECO:0000256" key="4">
    <source>
        <dbReference type="ARBA" id="ARBA00022801"/>
    </source>
</evidence>
<sequence length="260" mass="27738">MVAVGGRLVRSVALTVCLGVLLAPAGAATRAPHQRLPSGFVHLREVDASIVQDIRYATPSNFTGSVVPGYAVGECILLEAAARALAQVQADLRPRDLGLKVYDCYRPARAVKAFVDWVGRGAGAELGPYWPRTTRGGLVAAGYISSDSNHSRGVAVDLTLVRLDAAAPAGTGSTTAPCNGPAEVRRHDGSLDMGTSFDCFDVMSATGSREITAEQRRNRQLLVSAMAGRGFRNYRREWWHFTYGGARGATKPEDVPVQGR</sequence>
<proteinExistence type="inferred from homology"/>
<dbReference type="EMBL" id="BMGG01000009">
    <property type="protein sequence ID" value="GGC85195.1"/>
    <property type="molecule type" value="Genomic_DNA"/>
</dbReference>
<dbReference type="GO" id="GO:0008270">
    <property type="term" value="F:zinc ion binding"/>
    <property type="evidence" value="ECO:0007669"/>
    <property type="project" value="UniProtKB-UniRule"/>
</dbReference>
<comment type="catalytic activity">
    <reaction evidence="1 9 10">
        <text>D-alanyl-D-alanine + H2O = 2 D-alanine</text>
        <dbReference type="Rhea" id="RHEA:20661"/>
        <dbReference type="ChEBI" id="CHEBI:15377"/>
        <dbReference type="ChEBI" id="CHEBI:57416"/>
        <dbReference type="ChEBI" id="CHEBI:57822"/>
        <dbReference type="EC" id="3.4.13.22"/>
    </reaction>
</comment>
<dbReference type="Gene3D" id="3.30.1380.10">
    <property type="match status" value="1"/>
</dbReference>
<dbReference type="GO" id="GO:0160237">
    <property type="term" value="F:D-Ala-D-Ala dipeptidase activity"/>
    <property type="evidence" value="ECO:0007669"/>
    <property type="project" value="UniProtKB-EC"/>
</dbReference>
<dbReference type="InterPro" id="IPR000755">
    <property type="entry name" value="A_A_dipeptidase"/>
</dbReference>
<keyword evidence="7 9" id="KW-0482">Metalloprotease</keyword>
<feature type="site" description="Transition state stabilizer" evidence="9">
    <location>
        <position position="106"/>
    </location>
</feature>
<evidence type="ECO:0000256" key="7">
    <source>
        <dbReference type="ARBA" id="ARBA00023049"/>
    </source>
</evidence>
<dbReference type="PIRSF" id="PIRSF026671">
    <property type="entry name" value="AA_dipeptidase"/>
    <property type="match status" value="1"/>
</dbReference>
<comment type="cofactor">
    <cofactor evidence="9">
        <name>Zn(2+)</name>
        <dbReference type="ChEBI" id="CHEBI:29105"/>
    </cofactor>
    <text evidence="9">Binds 1 zinc ion per subunit.</text>
</comment>
<evidence type="ECO:0000313" key="13">
    <source>
        <dbReference type="Proteomes" id="UP000637002"/>
    </source>
</evidence>
<evidence type="ECO:0000313" key="12">
    <source>
        <dbReference type="EMBL" id="GGC85195.1"/>
    </source>
</evidence>
<evidence type="ECO:0000256" key="8">
    <source>
        <dbReference type="ARBA" id="ARBA00023316"/>
    </source>
</evidence>
<dbReference type="RefSeq" id="WP_244642170.1">
    <property type="nucleotide sequence ID" value="NZ_BMGG01000009.1"/>
</dbReference>
<keyword evidence="2 9" id="KW-0645">Protease</keyword>